<comment type="caution">
    <text evidence="2">The sequence shown here is derived from an EMBL/GenBank/DDBJ whole genome shotgun (WGS) entry which is preliminary data.</text>
</comment>
<keyword evidence="3" id="KW-1185">Reference proteome</keyword>
<dbReference type="EMBL" id="VWPK01000224">
    <property type="protein sequence ID" value="KAA5607726.1"/>
    <property type="molecule type" value="Genomic_DNA"/>
</dbReference>
<dbReference type="Proteomes" id="UP000325255">
    <property type="component" value="Unassembled WGS sequence"/>
</dbReference>
<reference evidence="2 3" key="1">
    <citation type="submission" date="2019-09" db="EMBL/GenBank/DDBJ databases">
        <title>Genome sequence of Rhodovastum atsumiense, a diverse member of the Acetobacteraceae family of non-sulfur purple photosynthetic bacteria.</title>
        <authorList>
            <person name="Meyer T."/>
            <person name="Kyndt J."/>
        </authorList>
    </citation>
    <scope>NUCLEOTIDE SEQUENCE [LARGE SCALE GENOMIC DNA]</scope>
    <source>
        <strain evidence="2 3">DSM 21279</strain>
    </source>
</reference>
<evidence type="ECO:0000313" key="2">
    <source>
        <dbReference type="EMBL" id="KAA5607726.1"/>
    </source>
</evidence>
<sequence length="90" mass="9819">MNEQTDVKKNGKPASGPTSFSPINPASLIQPPAKLPEINLGRPMPDADLRDIFSKSAKIQAQKTIVSGKTKIIFFIGRGRTGKSTNIRYH</sequence>
<feature type="non-terminal residue" evidence="2">
    <location>
        <position position="90"/>
    </location>
</feature>
<proteinExistence type="predicted"/>
<evidence type="ECO:0000313" key="3">
    <source>
        <dbReference type="Proteomes" id="UP000325255"/>
    </source>
</evidence>
<dbReference type="RefSeq" id="WP_150045900.1">
    <property type="nucleotide sequence ID" value="NZ_VWPK01000224.1"/>
</dbReference>
<dbReference type="AlphaFoldDB" id="A0A5M6IHE1"/>
<protein>
    <submittedName>
        <fullName evidence="2">Uncharacterized protein</fullName>
    </submittedName>
</protein>
<evidence type="ECO:0000256" key="1">
    <source>
        <dbReference type="SAM" id="MobiDB-lite"/>
    </source>
</evidence>
<accession>A0A5M6IHE1</accession>
<feature type="region of interest" description="Disordered" evidence="1">
    <location>
        <begin position="1"/>
        <end position="38"/>
    </location>
</feature>
<gene>
    <name evidence="2" type="ORF">F1189_32120</name>
</gene>
<name>A0A5M6IHE1_9PROT</name>
<organism evidence="2 3">
    <name type="scientific">Rhodovastum atsumiense</name>
    <dbReference type="NCBI Taxonomy" id="504468"/>
    <lineage>
        <taxon>Bacteria</taxon>
        <taxon>Pseudomonadati</taxon>
        <taxon>Pseudomonadota</taxon>
        <taxon>Alphaproteobacteria</taxon>
        <taxon>Acetobacterales</taxon>
        <taxon>Acetobacteraceae</taxon>
        <taxon>Rhodovastum</taxon>
    </lineage>
</organism>